<reference evidence="1" key="1">
    <citation type="submission" date="2019-03" db="EMBL/GenBank/DDBJ databases">
        <title>Single cell metagenomics reveals metabolic interactions within the superorganism composed of flagellate Streblomastix strix and complex community of Bacteroidetes bacteria on its surface.</title>
        <authorList>
            <person name="Treitli S.C."/>
            <person name="Kolisko M."/>
            <person name="Husnik F."/>
            <person name="Keeling P."/>
            <person name="Hampl V."/>
        </authorList>
    </citation>
    <scope>NUCLEOTIDE SEQUENCE</scope>
    <source>
        <strain evidence="1">STM</strain>
    </source>
</reference>
<sequence length="245" mass="28277">MNLHTKTQDFAELIQLTAKHFEIATEFVEKDYWITLILSKLSHSPNMENVVFKGGTSLSKGYRLINRFSEDIDLAVINENLSGNALKTKIRSVEKEVTTEFTEIIEPNITSKGSMYRKSLFTYPTVVKDFTKVPKRVIVEINAFANPYPYVKQKILSFIADFLTATNRQDLIVEYELAPFSINVLDKRQTMLEKLVSLIRFSFSEDAPKAIASKIRHFYDLYYLANDAECAEYIRSIDFQRLSIL</sequence>
<organism evidence="1">
    <name type="scientific">termite gut metagenome</name>
    <dbReference type="NCBI Taxonomy" id="433724"/>
    <lineage>
        <taxon>unclassified sequences</taxon>
        <taxon>metagenomes</taxon>
        <taxon>organismal metagenomes</taxon>
    </lineage>
</organism>
<protein>
    <recommendedName>
        <fullName evidence="2">Nucleotidyl transferase AbiEii/AbiGii toxin family protein</fullName>
    </recommendedName>
</protein>
<gene>
    <name evidence="1" type="ORF">EZS27_036147</name>
</gene>
<dbReference type="InterPro" id="IPR014942">
    <property type="entry name" value="AbiEii"/>
</dbReference>
<dbReference type="AlphaFoldDB" id="A0A5J4PXF1"/>
<dbReference type="EMBL" id="SNRY01006252">
    <property type="protein sequence ID" value="KAA6313013.1"/>
    <property type="molecule type" value="Genomic_DNA"/>
</dbReference>
<dbReference type="Pfam" id="PF08843">
    <property type="entry name" value="AbiEii"/>
    <property type="match status" value="1"/>
</dbReference>
<name>A0A5J4PXF1_9ZZZZ</name>
<proteinExistence type="predicted"/>
<evidence type="ECO:0008006" key="2">
    <source>
        <dbReference type="Google" id="ProtNLM"/>
    </source>
</evidence>
<dbReference type="Gene3D" id="3.10.450.620">
    <property type="entry name" value="JHP933, nucleotidyltransferase-like core domain"/>
    <property type="match status" value="1"/>
</dbReference>
<evidence type="ECO:0000313" key="1">
    <source>
        <dbReference type="EMBL" id="KAA6313013.1"/>
    </source>
</evidence>
<comment type="caution">
    <text evidence="1">The sequence shown here is derived from an EMBL/GenBank/DDBJ whole genome shotgun (WGS) entry which is preliminary data.</text>
</comment>
<accession>A0A5J4PXF1</accession>